<gene>
    <name evidence="1" type="ORF">TNIN_167731</name>
</gene>
<evidence type="ECO:0000313" key="2">
    <source>
        <dbReference type="Proteomes" id="UP000886998"/>
    </source>
</evidence>
<name>A0A8X6YKL5_9ARAC</name>
<dbReference type="EMBL" id="BMAV01020292">
    <property type="protein sequence ID" value="GFY73707.1"/>
    <property type="molecule type" value="Genomic_DNA"/>
</dbReference>
<reference evidence="1" key="1">
    <citation type="submission" date="2020-08" db="EMBL/GenBank/DDBJ databases">
        <title>Multicomponent nature underlies the extraordinary mechanical properties of spider dragline silk.</title>
        <authorList>
            <person name="Kono N."/>
            <person name="Nakamura H."/>
            <person name="Mori M."/>
            <person name="Yoshida Y."/>
            <person name="Ohtoshi R."/>
            <person name="Malay A.D."/>
            <person name="Moran D.A.P."/>
            <person name="Tomita M."/>
            <person name="Numata K."/>
            <person name="Arakawa K."/>
        </authorList>
    </citation>
    <scope>NUCLEOTIDE SEQUENCE</scope>
</reference>
<sequence>MERNKTKLHRIKKVPNKELGSFILTNVSESRLLYFFLTRRSLKNVPRPFSSRQADVIEEKRNWCLTLLFERAMIVWTRTSTPDLPVPPTFDFLDIPLLRQLFPRV</sequence>
<accession>A0A8X6YKL5</accession>
<proteinExistence type="predicted"/>
<protein>
    <submittedName>
        <fullName evidence="1">Uncharacterized protein</fullName>
    </submittedName>
</protein>
<dbReference type="Proteomes" id="UP000886998">
    <property type="component" value="Unassembled WGS sequence"/>
</dbReference>
<dbReference type="AlphaFoldDB" id="A0A8X6YKL5"/>
<evidence type="ECO:0000313" key="1">
    <source>
        <dbReference type="EMBL" id="GFY73707.1"/>
    </source>
</evidence>
<organism evidence="1 2">
    <name type="scientific">Trichonephila inaurata madagascariensis</name>
    <dbReference type="NCBI Taxonomy" id="2747483"/>
    <lineage>
        <taxon>Eukaryota</taxon>
        <taxon>Metazoa</taxon>
        <taxon>Ecdysozoa</taxon>
        <taxon>Arthropoda</taxon>
        <taxon>Chelicerata</taxon>
        <taxon>Arachnida</taxon>
        <taxon>Araneae</taxon>
        <taxon>Araneomorphae</taxon>
        <taxon>Entelegynae</taxon>
        <taxon>Araneoidea</taxon>
        <taxon>Nephilidae</taxon>
        <taxon>Trichonephila</taxon>
        <taxon>Trichonephila inaurata</taxon>
    </lineage>
</organism>
<comment type="caution">
    <text evidence="1">The sequence shown here is derived from an EMBL/GenBank/DDBJ whole genome shotgun (WGS) entry which is preliminary data.</text>
</comment>
<keyword evidence="2" id="KW-1185">Reference proteome</keyword>